<dbReference type="InterPro" id="IPR000326">
    <property type="entry name" value="PAP2/HPO"/>
</dbReference>
<feature type="transmembrane region" description="Helical" evidence="1">
    <location>
        <begin position="187"/>
        <end position="205"/>
    </location>
</feature>
<protein>
    <recommendedName>
        <fullName evidence="2">Phosphatidic acid phosphatase type 2/haloperoxidase domain-containing protein</fullName>
    </recommendedName>
</protein>
<dbReference type="Gene3D" id="1.20.144.10">
    <property type="entry name" value="Phosphatidic acid phosphatase type 2/haloperoxidase"/>
    <property type="match status" value="1"/>
</dbReference>
<evidence type="ECO:0000259" key="2">
    <source>
        <dbReference type="Pfam" id="PF01569"/>
    </source>
</evidence>
<name>A0ABN9WAT6_9DINO</name>
<evidence type="ECO:0000256" key="1">
    <source>
        <dbReference type="SAM" id="Phobius"/>
    </source>
</evidence>
<keyword evidence="1" id="KW-0472">Membrane</keyword>
<gene>
    <name evidence="3" type="ORF">PCOR1329_LOCUS64601</name>
</gene>
<reference evidence="3" key="1">
    <citation type="submission" date="2023-10" db="EMBL/GenBank/DDBJ databases">
        <authorList>
            <person name="Chen Y."/>
            <person name="Shah S."/>
            <person name="Dougan E. K."/>
            <person name="Thang M."/>
            <person name="Chan C."/>
        </authorList>
    </citation>
    <scope>NUCLEOTIDE SEQUENCE [LARGE SCALE GENOMIC DNA]</scope>
</reference>
<keyword evidence="1" id="KW-1133">Transmembrane helix</keyword>
<dbReference type="EMBL" id="CAUYUJ010018245">
    <property type="protein sequence ID" value="CAK0881894.1"/>
    <property type="molecule type" value="Genomic_DNA"/>
</dbReference>
<feature type="transmembrane region" description="Helical" evidence="1">
    <location>
        <begin position="211"/>
        <end position="231"/>
    </location>
</feature>
<evidence type="ECO:0000313" key="4">
    <source>
        <dbReference type="Proteomes" id="UP001189429"/>
    </source>
</evidence>
<proteinExistence type="predicted"/>
<feature type="domain" description="Phosphatidic acid phosphatase type 2/haloperoxidase" evidence="2">
    <location>
        <begin position="87"/>
        <end position="209"/>
    </location>
</feature>
<dbReference type="InterPro" id="IPR036938">
    <property type="entry name" value="PAP2/HPO_sf"/>
</dbReference>
<comment type="caution">
    <text evidence="3">The sequence shown here is derived from an EMBL/GenBank/DDBJ whole genome shotgun (WGS) entry which is preliminary data.</text>
</comment>
<accession>A0ABN9WAT6</accession>
<evidence type="ECO:0000313" key="3">
    <source>
        <dbReference type="EMBL" id="CAK0881894.1"/>
    </source>
</evidence>
<keyword evidence="4" id="KW-1185">Reference proteome</keyword>
<sequence>MGLPFAFLGPTPLLLAWLSGKGGPWAGPVAGASWIVGLVAFAGGLAGWWGSSKSLKMSLVAMPLLAAALLLAVEPAGRSVALTSFSCSCLAGLATLPPKRLFRRKRPIVALASQVTQRRSVLLGKYMDTLLSENQRMESHPSGDTAVMAANAVVLWAIVGGDTAFPVAVAATLTCGFGRMYFWAHHLLDVTVGGALGLAVALACLRLNFGSGWGSCAISYVGFVVSAAIYLKSLKVK</sequence>
<dbReference type="Pfam" id="PF01569">
    <property type="entry name" value="PAP2"/>
    <property type="match status" value="1"/>
</dbReference>
<dbReference type="SUPFAM" id="SSF48317">
    <property type="entry name" value="Acid phosphatase/Vanadium-dependent haloperoxidase"/>
    <property type="match status" value="1"/>
</dbReference>
<dbReference type="CDD" id="cd01610">
    <property type="entry name" value="PAP2_like"/>
    <property type="match status" value="1"/>
</dbReference>
<feature type="transmembrane region" description="Helical" evidence="1">
    <location>
        <begin position="57"/>
        <end position="73"/>
    </location>
</feature>
<feature type="transmembrane region" description="Helical" evidence="1">
    <location>
        <begin position="32"/>
        <end position="50"/>
    </location>
</feature>
<dbReference type="Proteomes" id="UP001189429">
    <property type="component" value="Unassembled WGS sequence"/>
</dbReference>
<organism evidence="3 4">
    <name type="scientific">Prorocentrum cordatum</name>
    <dbReference type="NCBI Taxonomy" id="2364126"/>
    <lineage>
        <taxon>Eukaryota</taxon>
        <taxon>Sar</taxon>
        <taxon>Alveolata</taxon>
        <taxon>Dinophyceae</taxon>
        <taxon>Prorocentrales</taxon>
        <taxon>Prorocentraceae</taxon>
        <taxon>Prorocentrum</taxon>
    </lineage>
</organism>
<keyword evidence="1" id="KW-0812">Transmembrane</keyword>